<evidence type="ECO:0000313" key="2">
    <source>
        <dbReference type="EMBL" id="KAI5067282.1"/>
    </source>
</evidence>
<protein>
    <submittedName>
        <fullName evidence="2">Uncharacterized protein</fullName>
    </submittedName>
</protein>
<sequence length="74" mass="7839">MVRSLKGGGGEKKGARESQLKDPLSAPTPICHSSFSIASSAEEAGSLHSHRPPVRLWPRLCSFYVGLTPAQAPP</sequence>
<keyword evidence="3" id="KW-1185">Reference proteome</keyword>
<dbReference type="EMBL" id="JABFUD020000017">
    <property type="protein sequence ID" value="KAI5067282.1"/>
    <property type="molecule type" value="Genomic_DNA"/>
</dbReference>
<dbReference type="AlphaFoldDB" id="A0A9D4ZAX5"/>
<gene>
    <name evidence="2" type="ORF">GOP47_0017810</name>
</gene>
<organism evidence="2 3">
    <name type="scientific">Adiantum capillus-veneris</name>
    <name type="common">Maidenhair fern</name>
    <dbReference type="NCBI Taxonomy" id="13818"/>
    <lineage>
        <taxon>Eukaryota</taxon>
        <taxon>Viridiplantae</taxon>
        <taxon>Streptophyta</taxon>
        <taxon>Embryophyta</taxon>
        <taxon>Tracheophyta</taxon>
        <taxon>Polypodiopsida</taxon>
        <taxon>Polypodiidae</taxon>
        <taxon>Polypodiales</taxon>
        <taxon>Pteridineae</taxon>
        <taxon>Pteridaceae</taxon>
        <taxon>Vittarioideae</taxon>
        <taxon>Adiantum</taxon>
    </lineage>
</organism>
<feature type="region of interest" description="Disordered" evidence="1">
    <location>
        <begin position="1"/>
        <end position="27"/>
    </location>
</feature>
<evidence type="ECO:0000313" key="3">
    <source>
        <dbReference type="Proteomes" id="UP000886520"/>
    </source>
</evidence>
<dbReference type="Proteomes" id="UP000886520">
    <property type="component" value="Chromosome 17"/>
</dbReference>
<name>A0A9D4ZAX5_ADICA</name>
<proteinExistence type="predicted"/>
<reference evidence="2" key="1">
    <citation type="submission" date="2021-01" db="EMBL/GenBank/DDBJ databases">
        <title>Adiantum capillus-veneris genome.</title>
        <authorList>
            <person name="Fang Y."/>
            <person name="Liao Q."/>
        </authorList>
    </citation>
    <scope>NUCLEOTIDE SEQUENCE</scope>
    <source>
        <strain evidence="2">H3</strain>
        <tissue evidence="2">Leaf</tissue>
    </source>
</reference>
<comment type="caution">
    <text evidence="2">The sequence shown here is derived from an EMBL/GenBank/DDBJ whole genome shotgun (WGS) entry which is preliminary data.</text>
</comment>
<feature type="compositionally biased region" description="Basic and acidic residues" evidence="1">
    <location>
        <begin position="9"/>
        <end position="20"/>
    </location>
</feature>
<accession>A0A9D4ZAX5</accession>
<evidence type="ECO:0000256" key="1">
    <source>
        <dbReference type="SAM" id="MobiDB-lite"/>
    </source>
</evidence>